<evidence type="ECO:0000256" key="2">
    <source>
        <dbReference type="ARBA" id="ARBA00005417"/>
    </source>
</evidence>
<dbReference type="Proteomes" id="UP000030661">
    <property type="component" value="Unassembled WGS sequence"/>
</dbReference>
<dbReference type="PANTHER" id="PTHR43553">
    <property type="entry name" value="HEAVY METAL TRANSPORTER"/>
    <property type="match status" value="1"/>
</dbReference>
<dbReference type="Gene3D" id="3.40.50.300">
    <property type="entry name" value="P-loop containing nucleotide triphosphate hydrolases"/>
    <property type="match status" value="1"/>
</dbReference>
<keyword evidence="11" id="KW-1185">Reference proteome</keyword>
<dbReference type="GO" id="GO:0043190">
    <property type="term" value="C:ATP-binding cassette (ABC) transporter complex"/>
    <property type="evidence" value="ECO:0007669"/>
    <property type="project" value="TreeGrafter"/>
</dbReference>
<feature type="domain" description="ABC transporter" evidence="9">
    <location>
        <begin position="6"/>
        <end position="248"/>
    </location>
</feature>
<dbReference type="FunFam" id="3.40.50.300:FF:000224">
    <property type="entry name" value="Energy-coupling factor transporter ATP-binding protein EcfA"/>
    <property type="match status" value="1"/>
</dbReference>
<dbReference type="Pfam" id="PF00005">
    <property type="entry name" value="ABC_tran"/>
    <property type="match status" value="1"/>
</dbReference>
<keyword evidence="6" id="KW-0067">ATP-binding</keyword>
<evidence type="ECO:0000259" key="9">
    <source>
        <dbReference type="PROSITE" id="PS50893"/>
    </source>
</evidence>
<keyword evidence="3" id="KW-0813">Transport</keyword>
<evidence type="ECO:0000313" key="11">
    <source>
        <dbReference type="Proteomes" id="UP000030661"/>
    </source>
</evidence>
<keyword evidence="8" id="KW-0472">Membrane</keyword>
<dbReference type="GO" id="GO:0042626">
    <property type="term" value="F:ATPase-coupled transmembrane transporter activity"/>
    <property type="evidence" value="ECO:0007669"/>
    <property type="project" value="TreeGrafter"/>
</dbReference>
<evidence type="ECO:0000256" key="3">
    <source>
        <dbReference type="ARBA" id="ARBA00022448"/>
    </source>
</evidence>
<comment type="subcellular location">
    <subcellularLocation>
        <location evidence="1">Cell membrane</location>
        <topology evidence="1">Peripheral membrane protein</topology>
    </subcellularLocation>
</comment>
<keyword evidence="5" id="KW-0547">Nucleotide-binding</keyword>
<protein>
    <submittedName>
        <fullName evidence="10">ABC transporter related protein</fullName>
    </submittedName>
</protein>
<dbReference type="InterPro" id="IPR015856">
    <property type="entry name" value="ABC_transpr_CbiO/EcfA_su"/>
</dbReference>
<evidence type="ECO:0000256" key="4">
    <source>
        <dbReference type="ARBA" id="ARBA00022475"/>
    </source>
</evidence>
<dbReference type="InterPro" id="IPR050095">
    <property type="entry name" value="ECF_ABC_transporter_ATP-bd"/>
</dbReference>
<dbReference type="PANTHER" id="PTHR43553:SF27">
    <property type="entry name" value="ENERGY-COUPLING FACTOR TRANSPORTER ATP-BINDING PROTEIN ECFA2"/>
    <property type="match status" value="1"/>
</dbReference>
<comment type="similarity">
    <text evidence="2">Belongs to the ABC transporter superfamily.</text>
</comment>
<dbReference type="GO" id="GO:0016887">
    <property type="term" value="F:ATP hydrolysis activity"/>
    <property type="evidence" value="ECO:0007669"/>
    <property type="project" value="InterPro"/>
</dbReference>
<dbReference type="InterPro" id="IPR003593">
    <property type="entry name" value="AAA+_ATPase"/>
</dbReference>
<evidence type="ECO:0000256" key="8">
    <source>
        <dbReference type="ARBA" id="ARBA00023136"/>
    </source>
</evidence>
<evidence type="ECO:0000256" key="5">
    <source>
        <dbReference type="ARBA" id="ARBA00022741"/>
    </source>
</evidence>
<dbReference type="EMBL" id="DF820478">
    <property type="protein sequence ID" value="GAK61380.1"/>
    <property type="molecule type" value="Genomic_DNA"/>
</dbReference>
<evidence type="ECO:0000256" key="6">
    <source>
        <dbReference type="ARBA" id="ARBA00022840"/>
    </source>
</evidence>
<dbReference type="AlphaFoldDB" id="A0A081C9X5"/>
<organism evidence="10">
    <name type="scientific">Vecturithrix granuli</name>
    <dbReference type="NCBI Taxonomy" id="1499967"/>
    <lineage>
        <taxon>Bacteria</taxon>
        <taxon>Candidatus Moduliflexota</taxon>
        <taxon>Candidatus Vecturitrichia</taxon>
        <taxon>Candidatus Vecturitrichales</taxon>
        <taxon>Candidatus Vecturitrichaceae</taxon>
        <taxon>Candidatus Vecturithrix</taxon>
    </lineage>
</organism>
<dbReference type="GO" id="GO:0005524">
    <property type="term" value="F:ATP binding"/>
    <property type="evidence" value="ECO:0007669"/>
    <property type="project" value="UniProtKB-KW"/>
</dbReference>
<evidence type="ECO:0000256" key="7">
    <source>
        <dbReference type="ARBA" id="ARBA00022967"/>
    </source>
</evidence>
<gene>
    <name evidence="10" type="ORF">U27_01280</name>
</gene>
<accession>A0A081C9X5</accession>
<keyword evidence="7" id="KW-1278">Translocase</keyword>
<sequence length="288" mass="32582">MIAMQIRFNQVTFSYHAGTKDKEVALKNVDLTIDTARILGICGATGSGKSTLIRHLNGILKPTTGQVCIDGENLHQSKVTLRRARQRIGMTFQFPERQLFGRTVWEELAYTLEQHRISAEEIERRILTATQMLCFDIARLRDRSPFALSRGEQRKLGIAIMLTLQPDLIVLDEPTAGMDRRNAMYLLDLLHSLHQEQQIGLILVSHELDLFMHYVDDLLVLRQGQIAFHGPVQQAICAPERLEQSGLALPPLQRTLALLQQKFPQLRADVRSVDDAVAEIVKNCAVRD</sequence>
<dbReference type="CDD" id="cd03225">
    <property type="entry name" value="ABC_cobalt_CbiO_domain1"/>
    <property type="match status" value="1"/>
</dbReference>
<dbReference type="SUPFAM" id="SSF52540">
    <property type="entry name" value="P-loop containing nucleoside triphosphate hydrolases"/>
    <property type="match status" value="1"/>
</dbReference>
<dbReference type="PROSITE" id="PS50893">
    <property type="entry name" value="ABC_TRANSPORTER_2"/>
    <property type="match status" value="1"/>
</dbReference>
<dbReference type="InterPro" id="IPR027417">
    <property type="entry name" value="P-loop_NTPase"/>
</dbReference>
<dbReference type="InterPro" id="IPR003439">
    <property type="entry name" value="ABC_transporter-like_ATP-bd"/>
</dbReference>
<reference evidence="10" key="1">
    <citation type="journal article" date="2015" name="PeerJ">
        <title>First genomic representation of candidate bacterial phylum KSB3 points to enhanced environmental sensing as a trigger of wastewater bulking.</title>
        <authorList>
            <person name="Sekiguchi Y."/>
            <person name="Ohashi A."/>
            <person name="Parks D.H."/>
            <person name="Yamauchi T."/>
            <person name="Tyson G.W."/>
            <person name="Hugenholtz P."/>
        </authorList>
    </citation>
    <scope>NUCLEOTIDE SEQUENCE [LARGE SCALE GENOMIC DNA]</scope>
</reference>
<name>A0A081C9X5_VECG1</name>
<dbReference type="SMART" id="SM00382">
    <property type="entry name" value="AAA"/>
    <property type="match status" value="1"/>
</dbReference>
<dbReference type="STRING" id="1499967.U27_01280"/>
<proteinExistence type="inferred from homology"/>
<evidence type="ECO:0000256" key="1">
    <source>
        <dbReference type="ARBA" id="ARBA00004202"/>
    </source>
</evidence>
<dbReference type="eggNOG" id="COG1122">
    <property type="taxonomic scope" value="Bacteria"/>
</dbReference>
<keyword evidence="4" id="KW-1003">Cell membrane</keyword>
<dbReference type="HOGENOM" id="CLU_000604_1_22_0"/>
<evidence type="ECO:0000313" key="10">
    <source>
        <dbReference type="EMBL" id="GAK61380.1"/>
    </source>
</evidence>